<dbReference type="GO" id="GO:0006559">
    <property type="term" value="P:L-phenylalanine catabolic process"/>
    <property type="evidence" value="ECO:0007669"/>
    <property type="project" value="TreeGrafter"/>
</dbReference>
<dbReference type="SFLD" id="SFLDS00019">
    <property type="entry name" value="Glutathione_Transferase_(cytos"/>
    <property type="match status" value="1"/>
</dbReference>
<evidence type="ECO:0000313" key="3">
    <source>
        <dbReference type="Proteomes" id="UP000309061"/>
    </source>
</evidence>
<dbReference type="SUPFAM" id="SSF52833">
    <property type="entry name" value="Thioredoxin-like"/>
    <property type="match status" value="1"/>
</dbReference>
<dbReference type="Pfam" id="PF13409">
    <property type="entry name" value="GST_N_2"/>
    <property type="match status" value="1"/>
</dbReference>
<protein>
    <submittedName>
        <fullName evidence="2">Glutathione S-transferase</fullName>
    </submittedName>
</protein>
<keyword evidence="3" id="KW-1185">Reference proteome</keyword>
<dbReference type="InterPro" id="IPR036249">
    <property type="entry name" value="Thioredoxin-like_sf"/>
</dbReference>
<dbReference type="GO" id="GO:0016034">
    <property type="term" value="F:maleylacetoacetate isomerase activity"/>
    <property type="evidence" value="ECO:0007669"/>
    <property type="project" value="TreeGrafter"/>
</dbReference>
<dbReference type="PROSITE" id="PS50404">
    <property type="entry name" value="GST_NTER"/>
    <property type="match status" value="1"/>
</dbReference>
<dbReference type="GO" id="GO:0004364">
    <property type="term" value="F:glutathione transferase activity"/>
    <property type="evidence" value="ECO:0007669"/>
    <property type="project" value="TreeGrafter"/>
</dbReference>
<dbReference type="SFLD" id="SFLDG00358">
    <property type="entry name" value="Main_(cytGST)"/>
    <property type="match status" value="1"/>
</dbReference>
<accession>A0A6B8KG11</accession>
<sequence>MSFKLIIGNKRYSSWSLRPWILLKEFGIPFDEEVVPLYRDDSKAKLLAYSPAGKVPTLLHEGRSIWDSLAIIEYLAELFPDRPIWPREPAARAFARSLACEMHSGFGALRSECPTNFCRRPKPVSLSEAARADLARIDEAWRDARARFGESGPFLFGAFSAADAMFAPVVIRIEGYDLSVSPQARAYMEAIKGLSSWKEWLREGAREEWILERYEL</sequence>
<dbReference type="InterPro" id="IPR004045">
    <property type="entry name" value="Glutathione_S-Trfase_N"/>
</dbReference>
<feature type="domain" description="GST N-terminal" evidence="1">
    <location>
        <begin position="3"/>
        <end position="83"/>
    </location>
</feature>
<dbReference type="RefSeq" id="WP_136496192.1">
    <property type="nucleotide sequence ID" value="NZ_CP046052.1"/>
</dbReference>
<dbReference type="AlphaFoldDB" id="A0A6B8KG11"/>
<reference evidence="2 3" key="1">
    <citation type="submission" date="2019-11" db="EMBL/GenBank/DDBJ databases">
        <title>The genome sequence of Methylocystis heyeri.</title>
        <authorList>
            <person name="Oshkin I.Y."/>
            <person name="Miroshnikov K."/>
            <person name="Dedysh S.N."/>
        </authorList>
    </citation>
    <scope>NUCLEOTIDE SEQUENCE [LARGE SCALE GENOMIC DNA]</scope>
    <source>
        <strain evidence="2 3">H2</strain>
    </source>
</reference>
<dbReference type="EMBL" id="CP046052">
    <property type="protein sequence ID" value="QGM45925.1"/>
    <property type="molecule type" value="Genomic_DNA"/>
</dbReference>
<dbReference type="PANTHER" id="PTHR42673">
    <property type="entry name" value="MALEYLACETOACETATE ISOMERASE"/>
    <property type="match status" value="1"/>
</dbReference>
<dbReference type="KEGG" id="mhey:H2LOC_009540"/>
<dbReference type="OrthoDB" id="9799538at2"/>
<organism evidence="2 3">
    <name type="scientific">Methylocystis heyeri</name>
    <dbReference type="NCBI Taxonomy" id="391905"/>
    <lineage>
        <taxon>Bacteria</taxon>
        <taxon>Pseudomonadati</taxon>
        <taxon>Pseudomonadota</taxon>
        <taxon>Alphaproteobacteria</taxon>
        <taxon>Hyphomicrobiales</taxon>
        <taxon>Methylocystaceae</taxon>
        <taxon>Methylocystis</taxon>
    </lineage>
</organism>
<proteinExistence type="predicted"/>
<dbReference type="Gene3D" id="3.40.30.10">
    <property type="entry name" value="Glutaredoxin"/>
    <property type="match status" value="1"/>
</dbReference>
<evidence type="ECO:0000313" key="2">
    <source>
        <dbReference type="EMBL" id="QGM45925.1"/>
    </source>
</evidence>
<dbReference type="Proteomes" id="UP000309061">
    <property type="component" value="Chromosome"/>
</dbReference>
<dbReference type="PANTHER" id="PTHR42673:SF4">
    <property type="entry name" value="MALEYLACETOACETATE ISOMERASE"/>
    <property type="match status" value="1"/>
</dbReference>
<dbReference type="InterPro" id="IPR040079">
    <property type="entry name" value="Glutathione_S-Trfase"/>
</dbReference>
<dbReference type="CDD" id="cd03194">
    <property type="entry name" value="GST_C_3"/>
    <property type="match status" value="1"/>
</dbReference>
<dbReference type="Gene3D" id="1.20.1050.10">
    <property type="match status" value="1"/>
</dbReference>
<dbReference type="InterPro" id="IPR036282">
    <property type="entry name" value="Glutathione-S-Trfase_C_sf"/>
</dbReference>
<dbReference type="SUPFAM" id="SSF47616">
    <property type="entry name" value="GST C-terminal domain-like"/>
    <property type="match status" value="1"/>
</dbReference>
<gene>
    <name evidence="2" type="ORF">H2LOC_009540</name>
</gene>
<keyword evidence="2" id="KW-0808">Transferase</keyword>
<dbReference type="GO" id="GO:0006749">
    <property type="term" value="P:glutathione metabolic process"/>
    <property type="evidence" value="ECO:0007669"/>
    <property type="project" value="TreeGrafter"/>
</dbReference>
<dbReference type="Pfam" id="PF13410">
    <property type="entry name" value="GST_C_2"/>
    <property type="match status" value="1"/>
</dbReference>
<name>A0A6B8KG11_9HYPH</name>
<dbReference type="CDD" id="cd03043">
    <property type="entry name" value="GST_N_1"/>
    <property type="match status" value="1"/>
</dbReference>
<evidence type="ECO:0000259" key="1">
    <source>
        <dbReference type="PROSITE" id="PS50404"/>
    </source>
</evidence>